<gene>
    <name evidence="1" type="ORF">WISP_09522</name>
</gene>
<protein>
    <submittedName>
        <fullName evidence="1">Uncharacterized protein</fullName>
    </submittedName>
</protein>
<name>A0ABQ9DRW9_9PASS</name>
<sequence>MSWVTHLADEAKAEAVAYLDCSKACDTIFHSILLDKVSAHGLDGYTVQWPSCNLRSIYVNPLTSPAVQRWLTIAYYKKQRNTLKAQDFGLTEGAMQWIASSTVQTSGTFRVQVCYAVECKEARGVVGS</sequence>
<reference evidence="1" key="1">
    <citation type="submission" date="2019-10" db="EMBL/GenBank/DDBJ databases">
        <authorList>
            <person name="Soares A.E.R."/>
            <person name="Aleixo A."/>
            <person name="Schneider P."/>
            <person name="Miyaki C.Y."/>
            <person name="Schneider M.P."/>
            <person name="Mello C."/>
            <person name="Vasconcelos A.T.R."/>
        </authorList>
    </citation>
    <scope>NUCLEOTIDE SEQUENCE</scope>
    <source>
        <tissue evidence="1">Muscle</tissue>
    </source>
</reference>
<dbReference type="EMBL" id="WHWB01032068">
    <property type="protein sequence ID" value="KAJ7427123.1"/>
    <property type="molecule type" value="Genomic_DNA"/>
</dbReference>
<comment type="caution">
    <text evidence="1">The sequence shown here is derived from an EMBL/GenBank/DDBJ whole genome shotgun (WGS) entry which is preliminary data.</text>
</comment>
<accession>A0ABQ9DRW9</accession>
<organism evidence="1 2">
    <name type="scientific">Willisornis vidua</name>
    <name type="common">Xingu scale-backed antbird</name>
    <dbReference type="NCBI Taxonomy" id="1566151"/>
    <lineage>
        <taxon>Eukaryota</taxon>
        <taxon>Metazoa</taxon>
        <taxon>Chordata</taxon>
        <taxon>Craniata</taxon>
        <taxon>Vertebrata</taxon>
        <taxon>Euteleostomi</taxon>
        <taxon>Archelosauria</taxon>
        <taxon>Archosauria</taxon>
        <taxon>Dinosauria</taxon>
        <taxon>Saurischia</taxon>
        <taxon>Theropoda</taxon>
        <taxon>Coelurosauria</taxon>
        <taxon>Aves</taxon>
        <taxon>Neognathae</taxon>
        <taxon>Neoaves</taxon>
        <taxon>Telluraves</taxon>
        <taxon>Australaves</taxon>
        <taxon>Passeriformes</taxon>
        <taxon>Thamnophilidae</taxon>
        <taxon>Willisornis</taxon>
    </lineage>
</organism>
<proteinExistence type="predicted"/>
<evidence type="ECO:0000313" key="1">
    <source>
        <dbReference type="EMBL" id="KAJ7427123.1"/>
    </source>
</evidence>
<dbReference type="Proteomes" id="UP001145742">
    <property type="component" value="Unassembled WGS sequence"/>
</dbReference>
<evidence type="ECO:0000313" key="2">
    <source>
        <dbReference type="Proteomes" id="UP001145742"/>
    </source>
</evidence>
<keyword evidence="2" id="KW-1185">Reference proteome</keyword>